<sequence>MGKRGDLIALYAEELRNKCGIDPDLELLTKVTIGCGPAIYDPDAALVSVTDPEELNAIKRNFLIRKLGLPESQGLMDAITEIIDSYGQPNQPKYRAVVYYMLTKHFRREAILA</sequence>
<comment type="caution">
    <text evidence="1">The sequence shown here is derived from an EMBL/GenBank/DDBJ whole genome shotgun (WGS) entry which is preliminary data.</text>
</comment>
<dbReference type="AlphaFoldDB" id="A0A7C9HCN6"/>
<reference evidence="1 2" key="1">
    <citation type="submission" date="2019-06" db="EMBL/GenBank/DDBJ databases">
        <title>Enrichment of Autotrophic Halophilic Microorganisms from Red Sea Brine Pool Using Microbial Electrosynthesis System.</title>
        <authorList>
            <person name="Alqahtani M.F."/>
            <person name="Bajracharya S."/>
            <person name="Katuri K.P."/>
            <person name="Ali M."/>
            <person name="Saikaly P.E."/>
        </authorList>
    </citation>
    <scope>NUCLEOTIDE SEQUENCE [LARGE SCALE GENOMIC DNA]</scope>
    <source>
        <strain evidence="1">MES6</strain>
    </source>
</reference>
<name>A0A7C9HCN6_9RHOB</name>
<dbReference type="Pfam" id="PF11015">
    <property type="entry name" value="DUF2853"/>
    <property type="match status" value="1"/>
</dbReference>
<accession>A0A7C9HCN6</accession>
<dbReference type="InterPro" id="IPR023154">
    <property type="entry name" value="Jann4075-like_sf"/>
</dbReference>
<dbReference type="Gene3D" id="1.10.238.120">
    <property type="entry name" value="Jann4075-like"/>
    <property type="match status" value="1"/>
</dbReference>
<gene>
    <name evidence="1" type="ORF">FH759_10510</name>
</gene>
<dbReference type="InterPro" id="IPR021274">
    <property type="entry name" value="DUF2853"/>
</dbReference>
<evidence type="ECO:0000313" key="2">
    <source>
        <dbReference type="Proteomes" id="UP000483078"/>
    </source>
</evidence>
<dbReference type="SUPFAM" id="SSF158587">
    <property type="entry name" value="Jann4075-like"/>
    <property type="match status" value="1"/>
</dbReference>
<protein>
    <submittedName>
        <fullName evidence="1">DUF2853 family protein</fullName>
    </submittedName>
</protein>
<dbReference type="EMBL" id="VENJ01000013">
    <property type="protein sequence ID" value="MTJ05107.1"/>
    <property type="molecule type" value="Genomic_DNA"/>
</dbReference>
<proteinExistence type="predicted"/>
<evidence type="ECO:0000313" key="1">
    <source>
        <dbReference type="EMBL" id="MTJ05107.1"/>
    </source>
</evidence>
<dbReference type="RefSeq" id="WP_273249919.1">
    <property type="nucleotide sequence ID" value="NZ_VENJ01000013.1"/>
</dbReference>
<organism evidence="1 2">
    <name type="scientific">Sediminimonas qiaohouensis</name>
    <dbReference type="NCBI Taxonomy" id="552061"/>
    <lineage>
        <taxon>Bacteria</taxon>
        <taxon>Pseudomonadati</taxon>
        <taxon>Pseudomonadota</taxon>
        <taxon>Alphaproteobacteria</taxon>
        <taxon>Rhodobacterales</taxon>
        <taxon>Roseobacteraceae</taxon>
        <taxon>Sediminimonas</taxon>
    </lineage>
</organism>
<dbReference type="Proteomes" id="UP000483078">
    <property type="component" value="Unassembled WGS sequence"/>
</dbReference>